<evidence type="ECO:0000256" key="1">
    <source>
        <dbReference type="SAM" id="Phobius"/>
    </source>
</evidence>
<feature type="transmembrane region" description="Helical" evidence="1">
    <location>
        <begin position="28"/>
        <end position="45"/>
    </location>
</feature>
<keyword evidence="1" id="KW-1133">Transmembrane helix</keyword>
<protein>
    <submittedName>
        <fullName evidence="3">CHAT domain-containing protein</fullName>
    </submittedName>
</protein>
<dbReference type="Gene3D" id="1.25.40.10">
    <property type="entry name" value="Tetratricopeptide repeat domain"/>
    <property type="match status" value="1"/>
</dbReference>
<feature type="transmembrane region" description="Helical" evidence="1">
    <location>
        <begin position="6"/>
        <end position="23"/>
    </location>
</feature>
<keyword evidence="4" id="KW-1185">Reference proteome</keyword>
<dbReference type="AlphaFoldDB" id="A0A495X6H6"/>
<name>A0A495X6H6_9PSEU</name>
<dbReference type="RefSeq" id="WP_147459259.1">
    <property type="nucleotide sequence ID" value="NZ_JBIUBA010000002.1"/>
</dbReference>
<dbReference type="OrthoDB" id="3206999at2"/>
<keyword evidence="1" id="KW-0812">Transmembrane</keyword>
<dbReference type="InterPro" id="IPR011990">
    <property type="entry name" value="TPR-like_helical_dom_sf"/>
</dbReference>
<feature type="domain" description="CHAT" evidence="2">
    <location>
        <begin position="644"/>
        <end position="908"/>
    </location>
</feature>
<dbReference type="InterPro" id="IPR024983">
    <property type="entry name" value="CHAT_dom"/>
</dbReference>
<evidence type="ECO:0000259" key="2">
    <source>
        <dbReference type="Pfam" id="PF12770"/>
    </source>
</evidence>
<proteinExistence type="predicted"/>
<dbReference type="Proteomes" id="UP000272729">
    <property type="component" value="Unassembled WGS sequence"/>
</dbReference>
<organism evidence="3 4">
    <name type="scientific">Saccharothrix variisporea</name>
    <dbReference type="NCBI Taxonomy" id="543527"/>
    <lineage>
        <taxon>Bacteria</taxon>
        <taxon>Bacillati</taxon>
        <taxon>Actinomycetota</taxon>
        <taxon>Actinomycetes</taxon>
        <taxon>Pseudonocardiales</taxon>
        <taxon>Pseudonocardiaceae</taxon>
        <taxon>Saccharothrix</taxon>
    </lineage>
</organism>
<dbReference type="Pfam" id="PF12770">
    <property type="entry name" value="CHAT"/>
    <property type="match status" value="1"/>
</dbReference>
<evidence type="ECO:0000313" key="4">
    <source>
        <dbReference type="Proteomes" id="UP000272729"/>
    </source>
</evidence>
<reference evidence="3 4" key="1">
    <citation type="submission" date="2018-10" db="EMBL/GenBank/DDBJ databases">
        <title>Sequencing the genomes of 1000 actinobacteria strains.</title>
        <authorList>
            <person name="Klenk H.-P."/>
        </authorList>
    </citation>
    <scope>NUCLEOTIDE SEQUENCE [LARGE SCALE GENOMIC DNA]</scope>
    <source>
        <strain evidence="3 4">DSM 43911</strain>
    </source>
</reference>
<keyword evidence="1" id="KW-0472">Membrane</keyword>
<sequence>MLQAIGALMAAFTLVLVGLAPVGRFSSFYIRMAVLGCGMIALQYFATAPELPEHPWIRPTLSVMLILGGTLNLIRNSRLRRRQREDEEFDPDTALESNEVGIGLIGQFDRNGDVRALSLGIERLRLALRASAGESNRTAYAANLVMALRGRYERLRDTADLDEAIAVARTATRTEPEGNPRRSGLLAQLSSALRVRHDHFGDITDLEEALSAGRQAVAAAPNGHPHHALCLSELSAVLVSRYLRTRIPAYLDEAIDAVERAHLATLRDTRRHVRVVHLTTLCRLLVTRYEIAGKPADIERAVDIGRQAVEYMAPGYRLFEVAHNNLALALRVRYERTTEPGDLAEAIDFARRAVDNAATDDPARATHCLNLAMALHMRYLAQRDRTDLVEALALAREATSNPATDVTTRLTAGLSWSDIAASAGEYAEAVEAFELVIEWLPEVAAHELRRTDQEHLLGRWTGIAVTAAACAVSAGEHEKAVTMLEQGRGVLLSRALDVRVDLTDLRARHPELAQEFEELREALDSMYEPSPAFGDEVPNRDWAQRRREVLHWKSVVTRIRSQEGFADFARPPGLPDLLAQTDQGPIVYLNASKYRSDAIILESGRVRVLALPKVSVDVVGDQVRTLAAAVNTLDRQAQNSVLRVLDWVRDALVDPVVGELDLRRDGELPRVWWVPTGPLAMLPIHAPLLDQAISSYVPTVRALLDARKRRVAPSAPSRPLIVSMSTTPGAAPLPNARPEVAAVREVFPRAHVLANWEATRDRVVAELRGRAWTHFACHAIADPESPSRGRLLLHDHESRPFTVLDISRLELRNAELAFLSACETAHPGTLFDEAIHLASAFQLAGFPHVIGTLWPVLDKVAPDFAAAVYRQLAAGTDVAAAVHHATRAVRDRYPNLPALWAGHVHVGS</sequence>
<accession>A0A495X6H6</accession>
<comment type="caution">
    <text evidence="3">The sequence shown here is derived from an EMBL/GenBank/DDBJ whole genome shotgun (WGS) entry which is preliminary data.</text>
</comment>
<gene>
    <name evidence="3" type="ORF">DFJ66_2727</name>
</gene>
<evidence type="ECO:0000313" key="3">
    <source>
        <dbReference type="EMBL" id="RKT69497.1"/>
    </source>
</evidence>
<dbReference type="EMBL" id="RBXR01000001">
    <property type="protein sequence ID" value="RKT69497.1"/>
    <property type="molecule type" value="Genomic_DNA"/>
</dbReference>